<organism evidence="2 3">
    <name type="scientific">Senna tora</name>
    <dbReference type="NCBI Taxonomy" id="362788"/>
    <lineage>
        <taxon>Eukaryota</taxon>
        <taxon>Viridiplantae</taxon>
        <taxon>Streptophyta</taxon>
        <taxon>Embryophyta</taxon>
        <taxon>Tracheophyta</taxon>
        <taxon>Spermatophyta</taxon>
        <taxon>Magnoliopsida</taxon>
        <taxon>eudicotyledons</taxon>
        <taxon>Gunneridae</taxon>
        <taxon>Pentapetalae</taxon>
        <taxon>rosids</taxon>
        <taxon>fabids</taxon>
        <taxon>Fabales</taxon>
        <taxon>Fabaceae</taxon>
        <taxon>Caesalpinioideae</taxon>
        <taxon>Cassia clade</taxon>
        <taxon>Senna</taxon>
    </lineage>
</organism>
<gene>
    <name evidence="2" type="ORF">G2W53_010526</name>
</gene>
<protein>
    <submittedName>
        <fullName evidence="2">Uncharacterized protein</fullName>
    </submittedName>
</protein>
<dbReference type="AlphaFoldDB" id="A0A835CE64"/>
<name>A0A835CE64_9FABA</name>
<evidence type="ECO:0000256" key="1">
    <source>
        <dbReference type="SAM" id="MobiDB-lite"/>
    </source>
</evidence>
<comment type="caution">
    <text evidence="2">The sequence shown here is derived from an EMBL/GenBank/DDBJ whole genome shotgun (WGS) entry which is preliminary data.</text>
</comment>
<keyword evidence="3" id="KW-1185">Reference proteome</keyword>
<sequence length="23" mass="2637">METMLGPKQAEEAIVRSFERSRA</sequence>
<feature type="compositionally biased region" description="Basic and acidic residues" evidence="1">
    <location>
        <begin position="9"/>
        <end position="23"/>
    </location>
</feature>
<evidence type="ECO:0000313" key="3">
    <source>
        <dbReference type="Proteomes" id="UP000634136"/>
    </source>
</evidence>
<proteinExistence type="predicted"/>
<feature type="region of interest" description="Disordered" evidence="1">
    <location>
        <begin position="1"/>
        <end position="23"/>
    </location>
</feature>
<reference evidence="2" key="1">
    <citation type="submission" date="2020-09" db="EMBL/GenBank/DDBJ databases">
        <title>Genome-Enabled Discovery of Anthraquinone Biosynthesis in Senna tora.</title>
        <authorList>
            <person name="Kang S.-H."/>
            <person name="Pandey R.P."/>
            <person name="Lee C.-M."/>
            <person name="Sim J.-S."/>
            <person name="Jeong J.-T."/>
            <person name="Choi B.-S."/>
            <person name="Jung M."/>
            <person name="Ginzburg D."/>
            <person name="Zhao K."/>
            <person name="Won S.Y."/>
            <person name="Oh T.-J."/>
            <person name="Yu Y."/>
            <person name="Kim N.-H."/>
            <person name="Lee O.R."/>
            <person name="Lee T.-H."/>
            <person name="Bashyal P."/>
            <person name="Kim T.-S."/>
            <person name="Lee W.-H."/>
            <person name="Kawkins C."/>
            <person name="Kim C.-K."/>
            <person name="Kim J.S."/>
            <person name="Ahn B.O."/>
            <person name="Rhee S.Y."/>
            <person name="Sohng J.K."/>
        </authorList>
    </citation>
    <scope>NUCLEOTIDE SEQUENCE</scope>
    <source>
        <tissue evidence="2">Leaf</tissue>
    </source>
</reference>
<accession>A0A835CE64</accession>
<dbReference type="EMBL" id="JAAIUW010000004">
    <property type="protein sequence ID" value="KAF7835667.1"/>
    <property type="molecule type" value="Genomic_DNA"/>
</dbReference>
<evidence type="ECO:0000313" key="2">
    <source>
        <dbReference type="EMBL" id="KAF7835667.1"/>
    </source>
</evidence>
<dbReference type="Proteomes" id="UP000634136">
    <property type="component" value="Unassembled WGS sequence"/>
</dbReference>